<name>A0A2U2RQ56_BIFLN</name>
<protein>
    <recommendedName>
        <fullName evidence="3">CopG family transcriptional regulator</fullName>
    </recommendedName>
</protein>
<evidence type="ECO:0000313" key="1">
    <source>
        <dbReference type="EMBL" id="PWH08002.1"/>
    </source>
</evidence>
<evidence type="ECO:0000313" key="2">
    <source>
        <dbReference type="Proteomes" id="UP000245582"/>
    </source>
</evidence>
<comment type="caution">
    <text evidence="1">The sequence shown here is derived from an EMBL/GenBank/DDBJ whole genome shotgun (WGS) entry which is preliminary data.</text>
</comment>
<dbReference type="AlphaFoldDB" id="A0A2U2RQ56"/>
<evidence type="ECO:0008006" key="3">
    <source>
        <dbReference type="Google" id="ProtNLM"/>
    </source>
</evidence>
<organism evidence="1 2">
    <name type="scientific">Bifidobacterium longum</name>
    <dbReference type="NCBI Taxonomy" id="216816"/>
    <lineage>
        <taxon>Bacteria</taxon>
        <taxon>Bacillati</taxon>
        <taxon>Actinomycetota</taxon>
        <taxon>Actinomycetes</taxon>
        <taxon>Bifidobacteriales</taxon>
        <taxon>Bifidobacteriaceae</taxon>
        <taxon>Bifidobacterium</taxon>
    </lineage>
</organism>
<gene>
    <name evidence="1" type="ORF">CWE05_10710</name>
</gene>
<dbReference type="RefSeq" id="WP_012577394.1">
    <property type="nucleotide sequence ID" value="NZ_CAAKNS010000079.1"/>
</dbReference>
<reference evidence="1 2" key="1">
    <citation type="submission" date="2017-11" db="EMBL/GenBank/DDBJ databases">
        <title>Draft genome sequence of Bifidobacterium longum UMA026, isolated from Holstein dairy cow feces.</title>
        <authorList>
            <person name="Albert K."/>
            <person name="Sela D.A."/>
        </authorList>
    </citation>
    <scope>NUCLEOTIDE SEQUENCE [LARGE SCALE GENOMIC DNA]</scope>
    <source>
        <strain evidence="1 2">UMA026</strain>
    </source>
</reference>
<accession>A0A2U2RQ56</accession>
<dbReference type="EMBL" id="PHUM01000027">
    <property type="protein sequence ID" value="PWH08002.1"/>
    <property type="molecule type" value="Genomic_DNA"/>
</dbReference>
<dbReference type="Proteomes" id="UP000245582">
    <property type="component" value="Unassembled WGS sequence"/>
</dbReference>
<proteinExistence type="predicted"/>
<sequence>MTGRRYIAENGTEITDELVDRWAEEAENGFPGAEVTPFEGRAWEADTEPLRPRTIRLSDTMGHLIEADAKRNHMSVSAWTRAAMTERLSHLVDA</sequence>